<evidence type="ECO:0000256" key="2">
    <source>
        <dbReference type="SAM" id="MobiDB-lite"/>
    </source>
</evidence>
<gene>
    <name evidence="3" type="ORF">Tci_023048</name>
</gene>
<feature type="coiled-coil region" evidence="1">
    <location>
        <begin position="311"/>
        <end position="345"/>
    </location>
</feature>
<sequence>MYQEYLAEFWYSAKALENSKVSFLIPTGEAIKGGSSKAPTGSKIGHSKRRKESSSAMYSNPGQPSVSTLVDTEMHKEDHQATGDLTSLGVTNKEIANPQLSSGVSALNLNKPIFSAYFIIHSESASGHDVSTDFTAKADPGLSALNDSIPPQQGMDEGTKSTSYDHISAGTDPHVLADQTKSASTAIHGDKEKASSTIKLEDLTKLVSQIQPSFKDLDSPKDDHVIIVNESDKDDPNAKTKDTSVLRSSSPRFSQVLESTSSKARDQSIPALSGQADMIPTEGEKDTNHATISQLFQRRAEKDAEAEGEHIHLTEEQINHQKKLAEEAKAEAAKQEGEARKAKLIDLLGPKIVHKYYKYKLQYDRYCDLMLNRRAESRITKCDVLTKNGPIIVKVYIEDGTSEVIPNFKACDLYLELGINLDIPLSMQDPLEKLNDLANKKRKYADDIHDYFKANKRLKSSVQYEDHSPGTVLNEPVLEIFFRLHEGLRLDDHAKTFSSLLLAKVDKRNLNPLKQMRTIEQLRLNRKEEEIYEELDREGREKERRLDCYVKEIRTTRPSPCVKKGIYSALATLGRLRAFNMDQA</sequence>
<feature type="compositionally biased region" description="Polar residues" evidence="2">
    <location>
        <begin position="54"/>
        <end position="67"/>
    </location>
</feature>
<organism evidence="3">
    <name type="scientific">Tanacetum cinerariifolium</name>
    <name type="common">Dalmatian daisy</name>
    <name type="synonym">Chrysanthemum cinerariifolium</name>
    <dbReference type="NCBI Taxonomy" id="118510"/>
    <lineage>
        <taxon>Eukaryota</taxon>
        <taxon>Viridiplantae</taxon>
        <taxon>Streptophyta</taxon>
        <taxon>Embryophyta</taxon>
        <taxon>Tracheophyta</taxon>
        <taxon>Spermatophyta</taxon>
        <taxon>Magnoliopsida</taxon>
        <taxon>eudicotyledons</taxon>
        <taxon>Gunneridae</taxon>
        <taxon>Pentapetalae</taxon>
        <taxon>asterids</taxon>
        <taxon>campanulids</taxon>
        <taxon>Asterales</taxon>
        <taxon>Asteraceae</taxon>
        <taxon>Asteroideae</taxon>
        <taxon>Anthemideae</taxon>
        <taxon>Anthemidinae</taxon>
        <taxon>Tanacetum</taxon>
    </lineage>
</organism>
<proteinExistence type="predicted"/>
<comment type="caution">
    <text evidence="3">The sequence shown here is derived from an EMBL/GenBank/DDBJ whole genome shotgun (WGS) entry which is preliminary data.</text>
</comment>
<evidence type="ECO:0000256" key="1">
    <source>
        <dbReference type="SAM" id="Coils"/>
    </source>
</evidence>
<feature type="compositionally biased region" description="Basic and acidic residues" evidence="2">
    <location>
        <begin position="230"/>
        <end position="244"/>
    </location>
</feature>
<dbReference type="AlphaFoldDB" id="A0A6L2KQL5"/>
<accession>A0A6L2KQL5</accession>
<protein>
    <submittedName>
        <fullName evidence="3">Uncharacterized protein</fullName>
    </submittedName>
</protein>
<keyword evidence="1" id="KW-0175">Coiled coil</keyword>
<evidence type="ECO:0000313" key="3">
    <source>
        <dbReference type="EMBL" id="GEU51070.1"/>
    </source>
</evidence>
<feature type="coiled-coil region" evidence="1">
    <location>
        <begin position="525"/>
        <end position="552"/>
    </location>
</feature>
<feature type="region of interest" description="Disordered" evidence="2">
    <location>
        <begin position="33"/>
        <end position="67"/>
    </location>
</feature>
<reference evidence="3" key="1">
    <citation type="journal article" date="2019" name="Sci. Rep.">
        <title>Draft genome of Tanacetum cinerariifolium, the natural source of mosquito coil.</title>
        <authorList>
            <person name="Yamashiro T."/>
            <person name="Shiraishi A."/>
            <person name="Satake H."/>
            <person name="Nakayama K."/>
        </authorList>
    </citation>
    <scope>NUCLEOTIDE SEQUENCE</scope>
</reference>
<feature type="compositionally biased region" description="Polar residues" evidence="2">
    <location>
        <begin position="245"/>
        <end position="262"/>
    </location>
</feature>
<feature type="region of interest" description="Disordered" evidence="2">
    <location>
        <begin position="230"/>
        <end position="268"/>
    </location>
</feature>
<name>A0A6L2KQL5_TANCI</name>
<dbReference type="EMBL" id="BKCJ010002809">
    <property type="protein sequence ID" value="GEU51070.1"/>
    <property type="molecule type" value="Genomic_DNA"/>
</dbReference>